<sequence>MGGSPMNDHDRMPRYAAVLLPLAVLALILAACQAPVSQPRTATRTAPAASTPTHTPTPIVIPTQSPGPTPTATPEPLTEPDRDLAESLSTKGKSLFGTSDLTGAEAAYIDAIAADPSYLPAHLGLTDVYLYQSQYWQQALQSAENATSLAPEDSTAIAYLAWAKQGAHHFDEAKELGLRAVELDDENPTAHTALADILVSMYEVDRAYEHAQTAVRLNPDSAAGWATLGSIAFQMHDWDKAGEAYERALELEPDFFAWHIINARHEFNVYGDIYAARSIAKRAIELVANHASTLFFEADMAAEEGDWQTSEAKCMQTIALDQPHTPFPDAYSCMALMLLQQERNAETAAYQTLAEERATVHRRDVTLIRMRLLNDQELCSDSRALAEDWLEARPYSISAMRMVGVSYLCERDFTTAATYFRKTLDALPQSVSDARLLAIAYARDGKALEARAALNEVRAISIDDPLYYQALYETHLMLGEVEEAVLAAQRWDVLRPESLDARESLAFVQLYEGNVEAAQSIALDALERGARTSTVLAVLGETYTRMGEFDKAQPLLEEAIELNSDHIVARQALALLFLAQVRCQEAEPHLNWLIGEAEDEEDKEDLVSVLERCRDRAAQPTPDPSMQLENDEAISTAVAILQEADVEIRYLDVEENEEGQRTLVVAYAVDLAVDGEDYADLERQLIFELSRILPRMTSEPDGLVVVAGTFNRTTSATLVATRAAEVWLQGQLTDEEFENTWRRQVVEGSDE</sequence>
<comment type="caution">
    <text evidence="5">The sequence shown here is derived from an EMBL/GenBank/DDBJ whole genome shotgun (WGS) entry which is preliminary data.</text>
</comment>
<proteinExistence type="predicted"/>
<dbReference type="AlphaFoldDB" id="A0A6B1G5C2"/>
<dbReference type="SUPFAM" id="SSF48452">
    <property type="entry name" value="TPR-like"/>
    <property type="match status" value="2"/>
</dbReference>
<dbReference type="PROSITE" id="PS50005">
    <property type="entry name" value="TPR"/>
    <property type="match status" value="4"/>
</dbReference>
<feature type="compositionally biased region" description="Low complexity" evidence="4">
    <location>
        <begin position="39"/>
        <end position="63"/>
    </location>
</feature>
<dbReference type="InterPro" id="IPR013105">
    <property type="entry name" value="TPR_2"/>
</dbReference>
<keyword evidence="1" id="KW-0677">Repeat</keyword>
<dbReference type="PANTHER" id="PTHR12558">
    <property type="entry name" value="CELL DIVISION CYCLE 16,23,27"/>
    <property type="match status" value="1"/>
</dbReference>
<dbReference type="PANTHER" id="PTHR12558:SF33">
    <property type="entry name" value="BLL7664 PROTEIN"/>
    <property type="match status" value="1"/>
</dbReference>
<dbReference type="PROSITE" id="PS50293">
    <property type="entry name" value="TPR_REGION"/>
    <property type="match status" value="1"/>
</dbReference>
<accession>A0A6B1G5C2</accession>
<feature type="repeat" description="TPR" evidence="3">
    <location>
        <begin position="188"/>
        <end position="221"/>
    </location>
</feature>
<name>A0A6B1G5C2_9CHLR</name>
<feature type="repeat" description="TPR" evidence="3">
    <location>
        <begin position="397"/>
        <end position="430"/>
    </location>
</feature>
<keyword evidence="2 3" id="KW-0802">TPR repeat</keyword>
<reference evidence="5" key="1">
    <citation type="submission" date="2019-09" db="EMBL/GenBank/DDBJ databases">
        <title>Characterisation of the sponge microbiome using genome-centric metagenomics.</title>
        <authorList>
            <person name="Engelberts J.P."/>
            <person name="Robbins S.J."/>
            <person name="De Goeij J.M."/>
            <person name="Aranda M."/>
            <person name="Bell S.C."/>
            <person name="Webster N.S."/>
        </authorList>
    </citation>
    <scope>NUCLEOTIDE SEQUENCE</scope>
    <source>
        <strain evidence="5">SB0675_bin_29</strain>
    </source>
</reference>
<dbReference type="Pfam" id="PF13181">
    <property type="entry name" value="TPR_8"/>
    <property type="match status" value="1"/>
</dbReference>
<dbReference type="InterPro" id="IPR019734">
    <property type="entry name" value="TPR_rpt"/>
</dbReference>
<feature type="repeat" description="TPR" evidence="3">
    <location>
        <begin position="533"/>
        <end position="566"/>
    </location>
</feature>
<evidence type="ECO:0000256" key="2">
    <source>
        <dbReference type="ARBA" id="ARBA00022803"/>
    </source>
</evidence>
<dbReference type="Gene3D" id="1.25.40.10">
    <property type="entry name" value="Tetratricopeptide repeat domain"/>
    <property type="match status" value="3"/>
</dbReference>
<gene>
    <name evidence="5" type="ORF">F4148_18390</name>
</gene>
<dbReference type="Pfam" id="PF07719">
    <property type="entry name" value="TPR_2"/>
    <property type="match status" value="1"/>
</dbReference>
<evidence type="ECO:0000256" key="4">
    <source>
        <dbReference type="SAM" id="MobiDB-lite"/>
    </source>
</evidence>
<feature type="region of interest" description="Disordered" evidence="4">
    <location>
        <begin position="38"/>
        <end position="83"/>
    </location>
</feature>
<dbReference type="InterPro" id="IPR011990">
    <property type="entry name" value="TPR-like_helical_dom_sf"/>
</dbReference>
<evidence type="ECO:0000256" key="1">
    <source>
        <dbReference type="ARBA" id="ARBA00022737"/>
    </source>
</evidence>
<evidence type="ECO:0000256" key="3">
    <source>
        <dbReference type="PROSITE-ProRule" id="PRU00339"/>
    </source>
</evidence>
<protein>
    <submittedName>
        <fullName evidence="5">Tetratricopeptide repeat protein</fullName>
    </submittedName>
</protein>
<dbReference type="SMART" id="SM00028">
    <property type="entry name" value="TPR"/>
    <property type="match status" value="8"/>
</dbReference>
<feature type="repeat" description="TPR" evidence="3">
    <location>
        <begin position="222"/>
        <end position="255"/>
    </location>
</feature>
<dbReference type="Pfam" id="PF13432">
    <property type="entry name" value="TPR_16"/>
    <property type="match status" value="1"/>
</dbReference>
<evidence type="ECO:0000313" key="5">
    <source>
        <dbReference type="EMBL" id="MYH63627.1"/>
    </source>
</evidence>
<organism evidence="5">
    <name type="scientific">Caldilineaceae bacterium SB0675_bin_29</name>
    <dbReference type="NCBI Taxonomy" id="2605266"/>
    <lineage>
        <taxon>Bacteria</taxon>
        <taxon>Bacillati</taxon>
        <taxon>Chloroflexota</taxon>
        <taxon>Caldilineae</taxon>
        <taxon>Caldilineales</taxon>
        <taxon>Caldilineaceae</taxon>
    </lineage>
</organism>
<dbReference type="EMBL" id="VYDA01000649">
    <property type="protein sequence ID" value="MYH63627.1"/>
    <property type="molecule type" value="Genomic_DNA"/>
</dbReference>